<keyword evidence="1" id="KW-0472">Membrane</keyword>
<evidence type="ECO:0000313" key="3">
    <source>
        <dbReference type="Proteomes" id="UP000197468"/>
    </source>
</evidence>
<gene>
    <name evidence="2" type="ORF">CDN99_07645</name>
</gene>
<feature type="transmembrane region" description="Helical" evidence="1">
    <location>
        <begin position="123"/>
        <end position="147"/>
    </location>
</feature>
<evidence type="ECO:0000313" key="2">
    <source>
        <dbReference type="EMBL" id="OWQ92205.1"/>
    </source>
</evidence>
<feature type="transmembrane region" description="Helical" evidence="1">
    <location>
        <begin position="84"/>
        <end position="103"/>
    </location>
</feature>
<sequence length="199" mass="21032">MLLPALRRACADGVLASLFSGLALLRGSRSDLAHLVGRSEYRVGRPPLRSAATDIALHTATAVVWGALYDRMRALRRRPTHGNAVLDALLLTGVAAGLDRVVAPPLLTPGADRHATAAGTRPPSMLSLMMVYGGFAAGLAIGGMVALRRREVDGDDIDDDVDDDVDIDDGWKAHGADDGADDGFRRRLRTAFGRVGGRA</sequence>
<comment type="caution">
    <text evidence="2">The sequence shown here is derived from an EMBL/GenBank/DDBJ whole genome shotgun (WGS) entry which is preliminary data.</text>
</comment>
<protein>
    <submittedName>
        <fullName evidence="2">Uncharacterized protein</fullName>
    </submittedName>
</protein>
<keyword evidence="3" id="KW-1185">Reference proteome</keyword>
<proteinExistence type="predicted"/>
<dbReference type="AlphaFoldDB" id="A0A246JI05"/>
<organism evidence="2 3">
    <name type="scientific">Roseateles aquatilis</name>
    <dbReference type="NCBI Taxonomy" id="431061"/>
    <lineage>
        <taxon>Bacteria</taxon>
        <taxon>Pseudomonadati</taxon>
        <taxon>Pseudomonadota</taxon>
        <taxon>Betaproteobacteria</taxon>
        <taxon>Burkholderiales</taxon>
        <taxon>Sphaerotilaceae</taxon>
        <taxon>Roseateles</taxon>
    </lineage>
</organism>
<reference evidence="2 3" key="1">
    <citation type="journal article" date="2008" name="Int. J. Syst. Evol. Microbiol.">
        <title>Description of Roseateles aquatilis sp. nov. and Roseateles terrae sp. nov., in the class Betaproteobacteria, and emended description of the genus Roseateles.</title>
        <authorList>
            <person name="Gomila M."/>
            <person name="Bowien B."/>
            <person name="Falsen E."/>
            <person name="Moore E.R."/>
            <person name="Lalucat J."/>
        </authorList>
    </citation>
    <scope>NUCLEOTIDE SEQUENCE [LARGE SCALE GENOMIC DNA]</scope>
    <source>
        <strain evidence="2 3">CCUG 48205</strain>
    </source>
</reference>
<name>A0A246JI05_9BURK</name>
<accession>A0A246JI05</accession>
<keyword evidence="1" id="KW-0812">Transmembrane</keyword>
<dbReference type="EMBL" id="NIOF01000002">
    <property type="protein sequence ID" value="OWQ92205.1"/>
    <property type="molecule type" value="Genomic_DNA"/>
</dbReference>
<dbReference type="Proteomes" id="UP000197468">
    <property type="component" value="Unassembled WGS sequence"/>
</dbReference>
<keyword evidence="1" id="KW-1133">Transmembrane helix</keyword>
<evidence type="ECO:0000256" key="1">
    <source>
        <dbReference type="SAM" id="Phobius"/>
    </source>
</evidence>